<dbReference type="KEGG" id="ncb:C0V82_16105"/>
<name>A0A2K9NG08_9PROT</name>
<evidence type="ECO:0000313" key="3">
    <source>
        <dbReference type="Proteomes" id="UP000234752"/>
    </source>
</evidence>
<gene>
    <name evidence="2" type="ORF">C0V82_16105</name>
</gene>
<reference evidence="2 3" key="1">
    <citation type="submission" date="2017-12" db="EMBL/GenBank/DDBJ databases">
        <title>Genomes of bacteria within cyanobacterial aggregates.</title>
        <authorList>
            <person name="Cai H."/>
        </authorList>
    </citation>
    <scope>NUCLEOTIDE SEQUENCE [LARGE SCALE GENOMIC DNA]</scope>
    <source>
        <strain evidence="2 3">TH16</strain>
    </source>
</reference>
<feature type="region of interest" description="Disordered" evidence="1">
    <location>
        <begin position="39"/>
        <end position="96"/>
    </location>
</feature>
<keyword evidence="3" id="KW-1185">Reference proteome</keyword>
<organism evidence="2 3">
    <name type="scientific">Niveispirillum cyanobacteriorum</name>
    <dbReference type="NCBI Taxonomy" id="1612173"/>
    <lineage>
        <taxon>Bacteria</taxon>
        <taxon>Pseudomonadati</taxon>
        <taxon>Pseudomonadota</taxon>
        <taxon>Alphaproteobacteria</taxon>
        <taxon>Rhodospirillales</taxon>
        <taxon>Azospirillaceae</taxon>
        <taxon>Niveispirillum</taxon>
    </lineage>
</organism>
<proteinExistence type="predicted"/>
<dbReference type="Proteomes" id="UP000234752">
    <property type="component" value="Chromosome eg_2"/>
</dbReference>
<dbReference type="OrthoDB" id="8482282at2"/>
<dbReference type="RefSeq" id="WP_102113506.1">
    <property type="nucleotide sequence ID" value="NZ_BMGN01000012.1"/>
</dbReference>
<dbReference type="AlphaFoldDB" id="A0A2K9NG08"/>
<feature type="compositionally biased region" description="Gly residues" evidence="1">
    <location>
        <begin position="54"/>
        <end position="89"/>
    </location>
</feature>
<dbReference type="EMBL" id="CP025612">
    <property type="protein sequence ID" value="AUN31952.1"/>
    <property type="molecule type" value="Genomic_DNA"/>
</dbReference>
<accession>A0A2K9NG08</accession>
<protein>
    <submittedName>
        <fullName evidence="2">Uncharacterized protein</fullName>
    </submittedName>
</protein>
<sequence length="147" mass="14576">MKIVQFIRNAPPYIAGELAGFPDDQALRLVREGVVKFREQDGGGGSVDGEPSGDAGGHGDGQGQLGAVGAGVGGLTGDPAGAGGTGEGGASPDPKAKAAADLLAQIDTLPWKTFAVKAAEIIGPEETRKPDILAALHALVAAQQGQA</sequence>
<evidence type="ECO:0000313" key="2">
    <source>
        <dbReference type="EMBL" id="AUN31952.1"/>
    </source>
</evidence>
<evidence type="ECO:0000256" key="1">
    <source>
        <dbReference type="SAM" id="MobiDB-lite"/>
    </source>
</evidence>